<evidence type="ECO:0000313" key="1">
    <source>
        <dbReference type="EMBL" id="MCF7529811.1"/>
    </source>
</evidence>
<gene>
    <name evidence="1" type="ORF">L4H06_06195</name>
    <name evidence="2" type="ORF">PJU73_00630</name>
</gene>
<proteinExistence type="predicted"/>
<name>A0AAW5AJQ2_9NEIS</name>
<dbReference type="RefSeq" id="WP_237090962.1">
    <property type="nucleotide sequence ID" value="NZ_CP116766.1"/>
</dbReference>
<sequence length="77" mass="8311">MKFSENPVTAKCVFQINRGDTAQKNIFRQSGRLKTSKAGFCEAKTKGFAKTSKAGFSATEISVTNFNTPANHHGATV</sequence>
<evidence type="ECO:0000313" key="2">
    <source>
        <dbReference type="EMBL" id="WCL71668.1"/>
    </source>
</evidence>
<keyword evidence="4" id="KW-1185">Reference proteome</keyword>
<dbReference type="EMBL" id="CP116766">
    <property type="protein sequence ID" value="WCL71668.1"/>
    <property type="molecule type" value="Genomic_DNA"/>
</dbReference>
<evidence type="ECO:0000313" key="4">
    <source>
        <dbReference type="Proteomes" id="UP001221268"/>
    </source>
</evidence>
<protein>
    <submittedName>
        <fullName evidence="1">Uncharacterized protein</fullName>
    </submittedName>
</protein>
<reference evidence="1" key="1">
    <citation type="submission" date="2022-01" db="EMBL/GenBank/DDBJ databases">
        <title>Neisseria sp. ZJ104.</title>
        <authorList>
            <person name="Yang C."/>
        </authorList>
    </citation>
    <scope>NUCLEOTIDE SEQUENCE</scope>
    <source>
        <strain evidence="1">ZJ104</strain>
    </source>
</reference>
<dbReference type="Proteomes" id="UP001221268">
    <property type="component" value="Chromosome"/>
</dbReference>
<organism evidence="1 3">
    <name type="scientific">Neisseria lisongii</name>
    <dbReference type="NCBI Taxonomy" id="2912188"/>
    <lineage>
        <taxon>Bacteria</taxon>
        <taxon>Pseudomonadati</taxon>
        <taxon>Pseudomonadota</taxon>
        <taxon>Betaproteobacteria</taxon>
        <taxon>Neisseriales</taxon>
        <taxon>Neisseriaceae</taxon>
        <taxon>Neisseria</taxon>
    </lineage>
</organism>
<evidence type="ECO:0000313" key="3">
    <source>
        <dbReference type="Proteomes" id="UP001201397"/>
    </source>
</evidence>
<accession>A0AAW5AJQ2</accession>
<reference evidence="2 4" key="2">
    <citation type="submission" date="2023-01" db="EMBL/GenBank/DDBJ databases">
        <authorList>
            <person name="Yang C."/>
        </authorList>
    </citation>
    <scope>NUCLEOTIDE SEQUENCE [LARGE SCALE GENOMIC DNA]</scope>
    <source>
        <strain evidence="2 4">ZJ106</strain>
    </source>
</reference>
<dbReference type="Proteomes" id="UP001201397">
    <property type="component" value="Unassembled WGS sequence"/>
</dbReference>
<dbReference type="EMBL" id="JAKKDL010000005">
    <property type="protein sequence ID" value="MCF7529811.1"/>
    <property type="molecule type" value="Genomic_DNA"/>
</dbReference>
<dbReference type="AlphaFoldDB" id="A0AAW5AJQ2"/>